<keyword evidence="2" id="KW-0812">Transmembrane</keyword>
<dbReference type="Proteomes" id="UP001279553">
    <property type="component" value="Unassembled WGS sequence"/>
</dbReference>
<dbReference type="Pfam" id="PF13717">
    <property type="entry name" value="Zn_ribbon_4"/>
    <property type="match status" value="1"/>
</dbReference>
<feature type="compositionally biased region" description="Low complexity" evidence="1">
    <location>
        <begin position="109"/>
        <end position="128"/>
    </location>
</feature>
<comment type="caution">
    <text evidence="4">The sequence shown here is derived from an EMBL/GenBank/DDBJ whole genome shotgun (WGS) entry which is preliminary data.</text>
</comment>
<dbReference type="RefSeq" id="WP_319615039.1">
    <property type="nucleotide sequence ID" value="NZ_JAWXYB010000018.1"/>
</dbReference>
<evidence type="ECO:0000256" key="1">
    <source>
        <dbReference type="SAM" id="MobiDB-lite"/>
    </source>
</evidence>
<keyword evidence="2" id="KW-1133">Transmembrane helix</keyword>
<organism evidence="4 5">
    <name type="scientific">Acidiphilium acidophilum</name>
    <name type="common">Thiobacillus acidophilus</name>
    <dbReference type="NCBI Taxonomy" id="76588"/>
    <lineage>
        <taxon>Bacteria</taxon>
        <taxon>Pseudomonadati</taxon>
        <taxon>Pseudomonadota</taxon>
        <taxon>Alphaproteobacteria</taxon>
        <taxon>Acetobacterales</taxon>
        <taxon>Acidocellaceae</taxon>
        <taxon>Acidiphilium</taxon>
    </lineage>
</organism>
<evidence type="ECO:0000256" key="2">
    <source>
        <dbReference type="SAM" id="Phobius"/>
    </source>
</evidence>
<dbReference type="AlphaFoldDB" id="A0AAW9DV47"/>
<feature type="compositionally biased region" description="Low complexity" evidence="1">
    <location>
        <begin position="85"/>
        <end position="100"/>
    </location>
</feature>
<keyword evidence="2" id="KW-0472">Membrane</keyword>
<name>A0AAW9DV47_ACIAO</name>
<proteinExistence type="predicted"/>
<sequence length="176" mass="18030">MRITCPICAAQYQLPPEMAMRLPTRTRCARCGGEWVAEAEPMPHTAPEPLDRTAAADSAIAAPATDPVVPRTETGDAPGITPEITPDTGLDTGPDTGPATLNPPAESNGSSASGLPRSRPGGSGGSAAAAQTGSAIGWWVGSVVLVVLLIALFLGFHRAIGAAWPPSVRLYRILGL</sequence>
<evidence type="ECO:0000313" key="4">
    <source>
        <dbReference type="EMBL" id="MDX5932193.1"/>
    </source>
</evidence>
<dbReference type="EMBL" id="JAWXYB010000018">
    <property type="protein sequence ID" value="MDX5932193.1"/>
    <property type="molecule type" value="Genomic_DNA"/>
</dbReference>
<feature type="domain" description="Zinc finger/thioredoxin putative" evidence="3">
    <location>
        <begin position="1"/>
        <end position="35"/>
    </location>
</feature>
<dbReference type="InterPro" id="IPR011723">
    <property type="entry name" value="Znf/thioredoxin_put"/>
</dbReference>
<reference evidence="4 5" key="1">
    <citation type="submission" date="2023-11" db="EMBL/GenBank/DDBJ databases">
        <title>MicrobeMod: A computational toolkit for identifying prokaryotic methylation and restriction-modification with nanopore sequencing.</title>
        <authorList>
            <person name="Crits-Christoph A."/>
            <person name="Kang S.C."/>
            <person name="Lee H."/>
            <person name="Ostrov N."/>
        </authorList>
    </citation>
    <scope>NUCLEOTIDE SEQUENCE [LARGE SCALE GENOMIC DNA]</scope>
    <source>
        <strain evidence="4 5">DSMZ 700</strain>
    </source>
</reference>
<protein>
    <submittedName>
        <fullName evidence="4">Zinc-ribbon domain-containing protein</fullName>
    </submittedName>
</protein>
<feature type="transmembrane region" description="Helical" evidence="2">
    <location>
        <begin position="136"/>
        <end position="156"/>
    </location>
</feature>
<accession>A0AAW9DV47</accession>
<evidence type="ECO:0000259" key="3">
    <source>
        <dbReference type="Pfam" id="PF13717"/>
    </source>
</evidence>
<keyword evidence="5" id="KW-1185">Reference proteome</keyword>
<gene>
    <name evidence="4" type="ORF">SIL87_15660</name>
</gene>
<evidence type="ECO:0000313" key="5">
    <source>
        <dbReference type="Proteomes" id="UP001279553"/>
    </source>
</evidence>
<feature type="region of interest" description="Disordered" evidence="1">
    <location>
        <begin position="60"/>
        <end position="128"/>
    </location>
</feature>